<dbReference type="AlphaFoldDB" id="A0A2T0UBJ6"/>
<dbReference type="InterPro" id="IPR012334">
    <property type="entry name" value="Pectin_lyas_fold"/>
</dbReference>
<evidence type="ECO:0000313" key="2">
    <source>
        <dbReference type="EMBL" id="PRY55315.1"/>
    </source>
</evidence>
<comment type="caution">
    <text evidence="2">The sequence shown here is derived from an EMBL/GenBank/DDBJ whole genome shotgun (WGS) entry which is preliminary data.</text>
</comment>
<keyword evidence="3" id="KW-1185">Reference proteome</keyword>
<dbReference type="InterPro" id="IPR011050">
    <property type="entry name" value="Pectin_lyase_fold/virulence"/>
</dbReference>
<evidence type="ECO:0000259" key="1">
    <source>
        <dbReference type="Pfam" id="PF12708"/>
    </source>
</evidence>
<reference evidence="2 3" key="1">
    <citation type="submission" date="2018-03" db="EMBL/GenBank/DDBJ databases">
        <title>Genomic Encyclopedia of Type Strains, Phase III (KMG-III): the genomes of soil and plant-associated and newly described type strains.</title>
        <authorList>
            <person name="Whitman W."/>
        </authorList>
    </citation>
    <scope>NUCLEOTIDE SEQUENCE [LARGE SCALE GENOMIC DNA]</scope>
    <source>
        <strain evidence="2 3">CGMCC 1.9313</strain>
    </source>
</reference>
<evidence type="ECO:0000313" key="3">
    <source>
        <dbReference type="Proteomes" id="UP000238034"/>
    </source>
</evidence>
<accession>A0A2T0UBJ6</accession>
<dbReference type="EMBL" id="PVTH01000001">
    <property type="protein sequence ID" value="PRY55315.1"/>
    <property type="molecule type" value="Genomic_DNA"/>
</dbReference>
<dbReference type="RefSeq" id="WP_245925399.1">
    <property type="nucleotide sequence ID" value="NZ_PVTH01000001.1"/>
</dbReference>
<gene>
    <name evidence="2" type="ORF">B0I27_101284</name>
</gene>
<keyword evidence="2" id="KW-0456">Lyase</keyword>
<dbReference type="InterPro" id="IPR024535">
    <property type="entry name" value="RHGA/B-epi-like_pectate_lyase"/>
</dbReference>
<dbReference type="Pfam" id="PF12708">
    <property type="entry name" value="Pect-lyase_RHGA_epim"/>
    <property type="match status" value="1"/>
</dbReference>
<name>A0A2T0UBJ6_9SPHI</name>
<dbReference type="Gene3D" id="2.160.20.10">
    <property type="entry name" value="Single-stranded right-handed beta-helix, Pectin lyase-like"/>
    <property type="match status" value="1"/>
</dbReference>
<sequence length="435" mass="48321">MNVKLLFALFLFTLLQVRQPGAGTSAFVNVKDHEVRGDGMHDDSQAIQRLIRSNTNLFFPKGVYRVNSQIRITDLRNLLLKGEPGTVFKTPQNVALKVSGKISNLEIRGISFVSDRVSDEDDAEGLIFIANYGRDDVMDCIRITQCAFSNPKTHANGIKLVSEGLYAEARNIVVSHNTFKGIGRMGVEFQNHENSLQRARFRDFEISHNSFFDVGTIQLFPAPSCISVSGNSRNGKINYNLIQEMRMDTSPYIYYGIENAGTIGLETIGNRMRASKYGFTGILGSGPTGELTRRTGQPEKSGWIIRDNSIELSGRAGHRDKIRGMELTHVNGYTLAGNVIRTDGYAAMFIDCRNGKIISNRARVKAGNAFYFKGRSTGNVMRMNRLDCSEGPDHGVVMFYGASVKRNIAFDNELIRTGGRRGKYVNLEGADNEVD</sequence>
<feature type="domain" description="Rhamnogalacturonase A/B/Epimerase-like pectate lyase" evidence="1">
    <location>
        <begin position="27"/>
        <end position="199"/>
    </location>
</feature>
<dbReference type="Proteomes" id="UP000238034">
    <property type="component" value="Unassembled WGS sequence"/>
</dbReference>
<protein>
    <submittedName>
        <fullName evidence="2">Pectate lyase-like protein</fullName>
    </submittedName>
</protein>
<proteinExistence type="predicted"/>
<dbReference type="SUPFAM" id="SSF51126">
    <property type="entry name" value="Pectin lyase-like"/>
    <property type="match status" value="1"/>
</dbReference>
<dbReference type="GO" id="GO:0016829">
    <property type="term" value="F:lyase activity"/>
    <property type="evidence" value="ECO:0007669"/>
    <property type="project" value="UniProtKB-KW"/>
</dbReference>
<organism evidence="2 3">
    <name type="scientific">Arcticibacter pallidicorallinus</name>
    <dbReference type="NCBI Taxonomy" id="1259464"/>
    <lineage>
        <taxon>Bacteria</taxon>
        <taxon>Pseudomonadati</taxon>
        <taxon>Bacteroidota</taxon>
        <taxon>Sphingobacteriia</taxon>
        <taxon>Sphingobacteriales</taxon>
        <taxon>Sphingobacteriaceae</taxon>
        <taxon>Arcticibacter</taxon>
    </lineage>
</organism>